<reference evidence="2" key="2">
    <citation type="submission" date="2023-05" db="EMBL/GenBank/DDBJ databases">
        <authorList>
            <person name="Schelkunov M.I."/>
        </authorList>
    </citation>
    <scope>NUCLEOTIDE SEQUENCE</scope>
    <source>
        <strain evidence="2">Hsosn_3</strain>
        <tissue evidence="2">Leaf</tissue>
    </source>
</reference>
<keyword evidence="3" id="KW-1185">Reference proteome</keyword>
<name>A0AAD8MPG0_9APIA</name>
<dbReference type="Proteomes" id="UP001237642">
    <property type="component" value="Unassembled WGS sequence"/>
</dbReference>
<evidence type="ECO:0000313" key="2">
    <source>
        <dbReference type="EMBL" id="KAK1380237.1"/>
    </source>
</evidence>
<evidence type="ECO:0000313" key="3">
    <source>
        <dbReference type="Proteomes" id="UP001237642"/>
    </source>
</evidence>
<feature type="region of interest" description="Disordered" evidence="1">
    <location>
        <begin position="42"/>
        <end position="73"/>
    </location>
</feature>
<organism evidence="2 3">
    <name type="scientific">Heracleum sosnowskyi</name>
    <dbReference type="NCBI Taxonomy" id="360622"/>
    <lineage>
        <taxon>Eukaryota</taxon>
        <taxon>Viridiplantae</taxon>
        <taxon>Streptophyta</taxon>
        <taxon>Embryophyta</taxon>
        <taxon>Tracheophyta</taxon>
        <taxon>Spermatophyta</taxon>
        <taxon>Magnoliopsida</taxon>
        <taxon>eudicotyledons</taxon>
        <taxon>Gunneridae</taxon>
        <taxon>Pentapetalae</taxon>
        <taxon>asterids</taxon>
        <taxon>campanulids</taxon>
        <taxon>Apiales</taxon>
        <taxon>Apiaceae</taxon>
        <taxon>Apioideae</taxon>
        <taxon>apioid superclade</taxon>
        <taxon>Tordylieae</taxon>
        <taxon>Tordyliinae</taxon>
        <taxon>Heracleum</taxon>
    </lineage>
</organism>
<dbReference type="AlphaFoldDB" id="A0AAD8MPG0"/>
<gene>
    <name evidence="2" type="ORF">POM88_026981</name>
</gene>
<feature type="region of interest" description="Disordered" evidence="1">
    <location>
        <begin position="1"/>
        <end position="30"/>
    </location>
</feature>
<proteinExistence type="predicted"/>
<dbReference type="EMBL" id="JAUIZM010000006">
    <property type="protein sequence ID" value="KAK1380237.1"/>
    <property type="molecule type" value="Genomic_DNA"/>
</dbReference>
<evidence type="ECO:0000256" key="1">
    <source>
        <dbReference type="SAM" id="MobiDB-lite"/>
    </source>
</evidence>
<reference evidence="2" key="1">
    <citation type="submission" date="2023-02" db="EMBL/GenBank/DDBJ databases">
        <title>Genome of toxic invasive species Heracleum sosnowskyi carries increased number of genes despite the absence of recent whole-genome duplications.</title>
        <authorList>
            <person name="Schelkunov M."/>
            <person name="Shtratnikova V."/>
            <person name="Makarenko M."/>
            <person name="Klepikova A."/>
            <person name="Omelchenko D."/>
            <person name="Novikova G."/>
            <person name="Obukhova E."/>
            <person name="Bogdanov V."/>
            <person name="Penin A."/>
            <person name="Logacheva M."/>
        </authorList>
    </citation>
    <scope>NUCLEOTIDE SEQUENCE</scope>
    <source>
        <strain evidence="2">Hsosn_3</strain>
        <tissue evidence="2">Leaf</tissue>
    </source>
</reference>
<feature type="compositionally biased region" description="Basic and acidic residues" evidence="1">
    <location>
        <begin position="43"/>
        <end position="65"/>
    </location>
</feature>
<accession>A0AAD8MPG0</accession>
<comment type="caution">
    <text evidence="2">The sequence shown here is derived from an EMBL/GenBank/DDBJ whole genome shotgun (WGS) entry which is preliminary data.</text>
</comment>
<protein>
    <submittedName>
        <fullName evidence="2">Uncharacterized protein</fullName>
    </submittedName>
</protein>
<sequence length="605" mass="67364">MSHSRQMTYVAKSSKAISRSPHKGDREVRNKVEFTISTLSRLQQDKSRTDGKSTAKLGEKDKRQAATETGKTPKSRWSFLTQLTSYGRTDKLDFQQGFRAWAQFLNTRSLVAYALSTPAVLCIDQLTALYITTTNTSENNISYFSFVVPGDRTIRVTEHDLNRILHFPTENLVPDPNTEEIHAFFTLIRSQHPNFFVGEFLKHYLTKPWNFFFHTLIHVFTAKLTNLHGIPLFLQKLGFAIANNRHINIGRLVIDQIILCMGPLEERTCIDDVLCFYPRFLQLILNDVLTAEERDIFEGEETMDCMKMKSNAITALIKKNHLPGVPTVLTEYLRMVPLPLLPPGEHVNEGNIPKPVVAPQPEPMDVDPEPSVAIPDQEIANPQSLTMVIEPLDEPNETVTEAPTPTIPNIQTPMSVDGDSALAAPHKEIHPSTTALPSSKRRRIENEATVETSFQSSKEPFTNFSDADWATLTKAISEPIAQSSKAELTETTGVPTILRSGSLVEGSLPSSPDGTYLDPAGTGSDVAVNGMVCFAAFVDRSKGDVEVYFALEAIKMVTGNEETFHLPIKFLSGIIIGMKTKDKISKDHWTKGMKSKLLAVTFSTF</sequence>